<dbReference type="SUPFAM" id="SSF51621">
    <property type="entry name" value="Phosphoenolpyruvate/pyruvate domain"/>
    <property type="match status" value="1"/>
</dbReference>
<feature type="domain" description="Pyruvate kinase C-terminal" evidence="21">
    <location>
        <begin position="357"/>
        <end position="468"/>
    </location>
</feature>
<dbReference type="Gene3D" id="3.40.1380.20">
    <property type="entry name" value="Pyruvate kinase, C-terminal domain"/>
    <property type="match status" value="1"/>
</dbReference>
<dbReference type="Proteomes" id="UP000886785">
    <property type="component" value="Unassembled WGS sequence"/>
</dbReference>
<dbReference type="FunFam" id="2.40.33.10:FF:000001">
    <property type="entry name" value="Pyruvate kinase"/>
    <property type="match status" value="1"/>
</dbReference>
<keyword evidence="9" id="KW-0479">Metal-binding</keyword>
<proteinExistence type="inferred from homology"/>
<evidence type="ECO:0000256" key="15">
    <source>
        <dbReference type="ARBA" id="ARBA00023152"/>
    </source>
</evidence>
<keyword evidence="10" id="KW-0547">Nucleotide-binding</keyword>
<evidence type="ECO:0000256" key="10">
    <source>
        <dbReference type="ARBA" id="ARBA00022741"/>
    </source>
</evidence>
<dbReference type="SUPFAM" id="SSF50800">
    <property type="entry name" value="PK beta-barrel domain-like"/>
    <property type="match status" value="1"/>
</dbReference>
<evidence type="ECO:0000256" key="17">
    <source>
        <dbReference type="NCBIfam" id="TIGR01064"/>
    </source>
</evidence>
<dbReference type="InterPro" id="IPR036637">
    <property type="entry name" value="Phosphohistidine_dom_sf"/>
</dbReference>
<comment type="pathway">
    <text evidence="3 18">Carbohydrate degradation; glycolysis; pyruvate from D-glyceraldehyde 3-phosphate: step 5/5.</text>
</comment>
<dbReference type="GO" id="GO:0030955">
    <property type="term" value="F:potassium ion binding"/>
    <property type="evidence" value="ECO:0007669"/>
    <property type="project" value="UniProtKB-UniRule"/>
</dbReference>
<evidence type="ECO:0000256" key="7">
    <source>
        <dbReference type="ARBA" id="ARBA00018587"/>
    </source>
</evidence>
<dbReference type="Pfam" id="PF02887">
    <property type="entry name" value="PK_C"/>
    <property type="match status" value="1"/>
</dbReference>
<feature type="domain" description="Pyruvate kinase barrel" evidence="19">
    <location>
        <begin position="1"/>
        <end position="323"/>
    </location>
</feature>
<evidence type="ECO:0000256" key="5">
    <source>
        <dbReference type="ARBA" id="ARBA00008663"/>
    </source>
</evidence>
<dbReference type="SUPFAM" id="SSF52009">
    <property type="entry name" value="Phosphohistidine domain"/>
    <property type="match status" value="1"/>
</dbReference>
<dbReference type="PROSITE" id="PS00110">
    <property type="entry name" value="PYRUVATE_KINASE"/>
    <property type="match status" value="1"/>
</dbReference>
<evidence type="ECO:0000256" key="18">
    <source>
        <dbReference type="RuleBase" id="RU000504"/>
    </source>
</evidence>
<dbReference type="NCBIfam" id="NF004491">
    <property type="entry name" value="PRK05826.1"/>
    <property type="match status" value="1"/>
</dbReference>
<keyword evidence="13 18" id="KW-0460">Magnesium</keyword>
<dbReference type="InterPro" id="IPR036918">
    <property type="entry name" value="Pyrv_Knase_C_sf"/>
</dbReference>
<dbReference type="GO" id="GO:0000287">
    <property type="term" value="F:magnesium ion binding"/>
    <property type="evidence" value="ECO:0007669"/>
    <property type="project" value="UniProtKB-UniRule"/>
</dbReference>
<evidence type="ECO:0000259" key="20">
    <source>
        <dbReference type="Pfam" id="PF00391"/>
    </source>
</evidence>
<protein>
    <recommendedName>
        <fullName evidence="7 17">Pyruvate kinase</fullName>
        <ecNumber evidence="6 17">2.7.1.40</ecNumber>
    </recommendedName>
</protein>
<evidence type="ECO:0000256" key="2">
    <source>
        <dbReference type="ARBA" id="ARBA00001958"/>
    </source>
</evidence>
<dbReference type="InterPro" id="IPR011037">
    <property type="entry name" value="Pyrv_Knase-like_insert_dom_sf"/>
</dbReference>
<feature type="domain" description="PEP-utilising enzyme mobile" evidence="20">
    <location>
        <begin position="503"/>
        <end position="574"/>
    </location>
</feature>
<dbReference type="InterPro" id="IPR015793">
    <property type="entry name" value="Pyrv_Knase_brl"/>
</dbReference>
<organism evidence="22 23">
    <name type="scientific">Candidatus Gallacutalibacter pullicola</name>
    <dbReference type="NCBI Taxonomy" id="2840830"/>
    <lineage>
        <taxon>Bacteria</taxon>
        <taxon>Bacillati</taxon>
        <taxon>Bacillota</taxon>
        <taxon>Clostridia</taxon>
        <taxon>Eubacteriales</taxon>
        <taxon>Candidatus Gallacutalibacter</taxon>
    </lineage>
</organism>
<gene>
    <name evidence="22" type="primary">pyk</name>
    <name evidence="22" type="ORF">IAA54_11710</name>
</gene>
<evidence type="ECO:0000256" key="1">
    <source>
        <dbReference type="ARBA" id="ARBA00001946"/>
    </source>
</evidence>
<comment type="cofactor">
    <cofactor evidence="1">
        <name>Mg(2+)</name>
        <dbReference type="ChEBI" id="CHEBI:18420"/>
    </cofactor>
</comment>
<reference evidence="22" key="1">
    <citation type="submission" date="2020-10" db="EMBL/GenBank/DDBJ databases">
        <authorList>
            <person name="Gilroy R."/>
        </authorList>
    </citation>
    <scope>NUCLEOTIDE SEQUENCE</scope>
    <source>
        <strain evidence="22">ChiSjej1B19-7085</strain>
    </source>
</reference>
<dbReference type="InterPro" id="IPR015813">
    <property type="entry name" value="Pyrv/PenolPyrv_kinase-like_dom"/>
</dbReference>
<keyword evidence="11 18" id="KW-0418">Kinase</keyword>
<evidence type="ECO:0000313" key="22">
    <source>
        <dbReference type="EMBL" id="HIR58316.1"/>
    </source>
</evidence>
<evidence type="ECO:0000256" key="6">
    <source>
        <dbReference type="ARBA" id="ARBA00012142"/>
    </source>
</evidence>
<evidence type="ECO:0000256" key="11">
    <source>
        <dbReference type="ARBA" id="ARBA00022777"/>
    </source>
</evidence>
<dbReference type="NCBIfam" id="TIGR01064">
    <property type="entry name" value="pyruv_kin"/>
    <property type="match status" value="1"/>
</dbReference>
<name>A0A9D1DSP8_9FIRM</name>
<comment type="cofactor">
    <cofactor evidence="2">
        <name>K(+)</name>
        <dbReference type="ChEBI" id="CHEBI:29103"/>
    </cofactor>
</comment>
<dbReference type="Gene3D" id="3.50.30.10">
    <property type="entry name" value="Phosphohistidine domain"/>
    <property type="match status" value="1"/>
</dbReference>
<evidence type="ECO:0000256" key="3">
    <source>
        <dbReference type="ARBA" id="ARBA00004997"/>
    </source>
</evidence>
<dbReference type="FunFam" id="3.20.20.60:FF:000025">
    <property type="entry name" value="Pyruvate kinase"/>
    <property type="match status" value="1"/>
</dbReference>
<dbReference type="Pfam" id="PF00224">
    <property type="entry name" value="PK"/>
    <property type="match status" value="1"/>
</dbReference>
<dbReference type="GO" id="GO:0005524">
    <property type="term" value="F:ATP binding"/>
    <property type="evidence" value="ECO:0007669"/>
    <property type="project" value="UniProtKB-KW"/>
</dbReference>
<evidence type="ECO:0000259" key="19">
    <source>
        <dbReference type="Pfam" id="PF00224"/>
    </source>
</evidence>
<dbReference type="InterPro" id="IPR008279">
    <property type="entry name" value="PEP-util_enz_mobile_dom"/>
</dbReference>
<comment type="similarity">
    <text evidence="4">In the C-terminal section; belongs to the PEP-utilizing enzyme family.</text>
</comment>
<dbReference type="InterPro" id="IPR001697">
    <property type="entry name" value="Pyr_Knase"/>
</dbReference>
<keyword evidence="8 18" id="KW-0808">Transferase</keyword>
<evidence type="ECO:0000256" key="9">
    <source>
        <dbReference type="ARBA" id="ARBA00022723"/>
    </source>
</evidence>
<evidence type="ECO:0000256" key="8">
    <source>
        <dbReference type="ARBA" id="ARBA00022679"/>
    </source>
</evidence>
<dbReference type="Gene3D" id="3.20.20.60">
    <property type="entry name" value="Phosphoenolpyruvate-binding domains"/>
    <property type="match status" value="1"/>
</dbReference>
<comment type="caution">
    <text evidence="22">The sequence shown here is derived from an EMBL/GenBank/DDBJ whole genome shotgun (WGS) entry which is preliminary data.</text>
</comment>
<keyword evidence="14" id="KW-0630">Potassium</keyword>
<comment type="similarity">
    <text evidence="5 18">Belongs to the pyruvate kinase family.</text>
</comment>
<dbReference type="PRINTS" id="PR01050">
    <property type="entry name" value="PYRUVTKNASE"/>
</dbReference>
<dbReference type="InterPro" id="IPR015806">
    <property type="entry name" value="Pyrv_Knase_insert_dom_sf"/>
</dbReference>
<dbReference type="InterPro" id="IPR015795">
    <property type="entry name" value="Pyrv_Knase_C"/>
</dbReference>
<dbReference type="PANTHER" id="PTHR11817">
    <property type="entry name" value="PYRUVATE KINASE"/>
    <property type="match status" value="1"/>
</dbReference>
<evidence type="ECO:0000256" key="12">
    <source>
        <dbReference type="ARBA" id="ARBA00022840"/>
    </source>
</evidence>
<dbReference type="SUPFAM" id="SSF52935">
    <property type="entry name" value="PK C-terminal domain-like"/>
    <property type="match status" value="1"/>
</dbReference>
<dbReference type="AlphaFoldDB" id="A0A9D1DSP8"/>
<dbReference type="InterPro" id="IPR018209">
    <property type="entry name" value="Pyrv_Knase_AS"/>
</dbReference>
<evidence type="ECO:0000256" key="13">
    <source>
        <dbReference type="ARBA" id="ARBA00022842"/>
    </source>
</evidence>
<accession>A0A9D1DSP8</accession>
<keyword evidence="12" id="KW-0067">ATP-binding</keyword>
<evidence type="ECO:0000256" key="4">
    <source>
        <dbReference type="ARBA" id="ARBA00006237"/>
    </source>
</evidence>
<dbReference type="NCBIfam" id="NF004978">
    <property type="entry name" value="PRK06354.1"/>
    <property type="match status" value="1"/>
</dbReference>
<dbReference type="InterPro" id="IPR040442">
    <property type="entry name" value="Pyrv_kinase-like_dom_sf"/>
</dbReference>
<evidence type="ECO:0000256" key="16">
    <source>
        <dbReference type="ARBA" id="ARBA00023317"/>
    </source>
</evidence>
<dbReference type="GO" id="GO:0004743">
    <property type="term" value="F:pyruvate kinase activity"/>
    <property type="evidence" value="ECO:0007669"/>
    <property type="project" value="UniProtKB-UniRule"/>
</dbReference>
<comment type="catalytic activity">
    <reaction evidence="18">
        <text>pyruvate + ATP = phosphoenolpyruvate + ADP + H(+)</text>
        <dbReference type="Rhea" id="RHEA:18157"/>
        <dbReference type="ChEBI" id="CHEBI:15361"/>
        <dbReference type="ChEBI" id="CHEBI:15378"/>
        <dbReference type="ChEBI" id="CHEBI:30616"/>
        <dbReference type="ChEBI" id="CHEBI:58702"/>
        <dbReference type="ChEBI" id="CHEBI:456216"/>
        <dbReference type="EC" id="2.7.1.40"/>
    </reaction>
</comment>
<evidence type="ECO:0000256" key="14">
    <source>
        <dbReference type="ARBA" id="ARBA00022958"/>
    </source>
</evidence>
<dbReference type="Gene3D" id="2.40.33.10">
    <property type="entry name" value="PK beta-barrel domain-like"/>
    <property type="match status" value="1"/>
</dbReference>
<sequence length="583" mass="63028">MRKTKIICTLGPSTDNETVLRNLMLSGMNVARLNFSHQTHEEQKVRADMVKRLREELNLPIALLLDTKGPEIRLTTFEQPKIQLQAGEKFTLTTRDIVGTDKIGGITFAGLPQDVQPGARILIDDGLIELRAEACTDTDIICTIINGGTISARKGINVPGVHLSLPFISEQDRKDIAFAVENDFDFIAASFTRSADDILEMREELEKLGSHNIRIIAKIENYDGVDNIDEIIRVADGIMVARGDLGVEIPLQEIPSIQKRLIKKAYLAGRQVITATQMLDSMIKNPRPTRAETTDVANAIYDGTSAIMLSGETAAGDYPVEAVKTMAMIAEYTENNIDYKSRFNRREITEQPNVTSAISHATCTTAHDLGAVAIITVSKSGRTAQMISKFRPNCPIICGTTSETVLRQINLSWGVTPLLIQEQENTDELFNHVVQVAREAGLIENGDLVVITAGVPLGVSGTTNLLKVQLVGDVLVSGQGIGKDSVCGTLCVCSDEEEAEKSFKSGDILVIPSTSNRILPLLRSASGIVTEKGGANSHAAIVGLALDKPVIVGAEQATKILRSGTTVTIDASRGLVFNGELCE</sequence>
<dbReference type="Pfam" id="PF00391">
    <property type="entry name" value="PEP-utilizers"/>
    <property type="match status" value="1"/>
</dbReference>
<evidence type="ECO:0000313" key="23">
    <source>
        <dbReference type="Proteomes" id="UP000886785"/>
    </source>
</evidence>
<dbReference type="GO" id="GO:0016301">
    <property type="term" value="F:kinase activity"/>
    <property type="evidence" value="ECO:0007669"/>
    <property type="project" value="UniProtKB-KW"/>
</dbReference>
<keyword evidence="16 22" id="KW-0670">Pyruvate</keyword>
<dbReference type="EC" id="2.7.1.40" evidence="6 17"/>
<dbReference type="EMBL" id="DVHF01000151">
    <property type="protein sequence ID" value="HIR58316.1"/>
    <property type="molecule type" value="Genomic_DNA"/>
</dbReference>
<keyword evidence="15 18" id="KW-0324">Glycolysis</keyword>
<reference evidence="22" key="2">
    <citation type="journal article" date="2021" name="PeerJ">
        <title>Extensive microbial diversity within the chicken gut microbiome revealed by metagenomics and culture.</title>
        <authorList>
            <person name="Gilroy R."/>
            <person name="Ravi A."/>
            <person name="Getino M."/>
            <person name="Pursley I."/>
            <person name="Horton D.L."/>
            <person name="Alikhan N.F."/>
            <person name="Baker D."/>
            <person name="Gharbi K."/>
            <person name="Hall N."/>
            <person name="Watson M."/>
            <person name="Adriaenssens E.M."/>
            <person name="Foster-Nyarko E."/>
            <person name="Jarju S."/>
            <person name="Secka A."/>
            <person name="Antonio M."/>
            <person name="Oren A."/>
            <person name="Chaudhuri R.R."/>
            <person name="La Ragione R."/>
            <person name="Hildebrand F."/>
            <person name="Pallen M.J."/>
        </authorList>
    </citation>
    <scope>NUCLEOTIDE SEQUENCE</scope>
    <source>
        <strain evidence="22">ChiSjej1B19-7085</strain>
    </source>
</reference>
<evidence type="ECO:0000259" key="21">
    <source>
        <dbReference type="Pfam" id="PF02887"/>
    </source>
</evidence>